<dbReference type="EMBL" id="JACCBV010000001">
    <property type="protein sequence ID" value="NYE21485.1"/>
    <property type="molecule type" value="Genomic_DNA"/>
</dbReference>
<evidence type="ECO:0000313" key="3">
    <source>
        <dbReference type="Proteomes" id="UP000576969"/>
    </source>
</evidence>
<gene>
    <name evidence="2" type="ORF">BJ991_003513</name>
</gene>
<dbReference type="RefSeq" id="WP_179492147.1">
    <property type="nucleotide sequence ID" value="NZ_JACCBV010000001.1"/>
</dbReference>
<dbReference type="InterPro" id="IPR057204">
    <property type="entry name" value="DUF7882"/>
</dbReference>
<dbReference type="Proteomes" id="UP000576969">
    <property type="component" value="Unassembled WGS sequence"/>
</dbReference>
<protein>
    <recommendedName>
        <fullName evidence="1">DUF7882 domain-containing protein</fullName>
    </recommendedName>
</protein>
<dbReference type="Pfam" id="PF25355">
    <property type="entry name" value="DUF7882"/>
    <property type="match status" value="1"/>
</dbReference>
<organism evidence="2 3">
    <name type="scientific">Microbacterium immunditiarum</name>
    <dbReference type="NCBI Taxonomy" id="337480"/>
    <lineage>
        <taxon>Bacteria</taxon>
        <taxon>Bacillati</taxon>
        <taxon>Actinomycetota</taxon>
        <taxon>Actinomycetes</taxon>
        <taxon>Micrococcales</taxon>
        <taxon>Microbacteriaceae</taxon>
        <taxon>Microbacterium</taxon>
    </lineage>
</organism>
<accession>A0A7Y9GTS8</accession>
<dbReference type="AlphaFoldDB" id="A0A7Y9GTS8"/>
<evidence type="ECO:0000313" key="2">
    <source>
        <dbReference type="EMBL" id="NYE21485.1"/>
    </source>
</evidence>
<feature type="domain" description="DUF7882" evidence="1">
    <location>
        <begin position="1"/>
        <end position="96"/>
    </location>
</feature>
<proteinExistence type="predicted"/>
<evidence type="ECO:0000259" key="1">
    <source>
        <dbReference type="Pfam" id="PF25355"/>
    </source>
</evidence>
<name>A0A7Y9GTS8_9MICO</name>
<comment type="caution">
    <text evidence="2">The sequence shown here is derived from an EMBL/GenBank/DDBJ whole genome shotgun (WGS) entry which is preliminary data.</text>
</comment>
<sequence>MGKFIYEGSIKVDFDDRVLAHLQLVIGSKLRRGEGFHFTWRDDPSIGDGRTTIWIHPQASLVYKFYGSRKPALNRAWIDALSFTANSPTGLYVVPEPAESADGRMLTDEAH</sequence>
<reference evidence="2 3" key="1">
    <citation type="submission" date="2020-07" db="EMBL/GenBank/DDBJ databases">
        <title>Sequencing the genomes of 1000 actinobacteria strains.</title>
        <authorList>
            <person name="Klenk H.-P."/>
        </authorList>
    </citation>
    <scope>NUCLEOTIDE SEQUENCE [LARGE SCALE GENOMIC DNA]</scope>
    <source>
        <strain evidence="2 3">DSM 24662</strain>
    </source>
</reference>
<keyword evidence="3" id="KW-1185">Reference proteome</keyword>